<dbReference type="Proteomes" id="UP000294530">
    <property type="component" value="Unassembled WGS sequence"/>
</dbReference>
<evidence type="ECO:0008006" key="8">
    <source>
        <dbReference type="Google" id="ProtNLM"/>
    </source>
</evidence>
<reference evidence="6 7" key="1">
    <citation type="journal article" date="2021" name="Genome Biol.">
        <title>AFLAP: assembly-free linkage analysis pipeline using k-mers from genome sequencing data.</title>
        <authorList>
            <person name="Fletcher K."/>
            <person name="Zhang L."/>
            <person name="Gil J."/>
            <person name="Han R."/>
            <person name="Cavanaugh K."/>
            <person name="Michelmore R."/>
        </authorList>
    </citation>
    <scope>NUCLEOTIDE SEQUENCE [LARGE SCALE GENOMIC DNA]</scope>
    <source>
        <strain evidence="6 7">SF5</strain>
    </source>
</reference>
<name>A0A976IHL3_BRELC</name>
<dbReference type="AlphaFoldDB" id="A0A976IHL3"/>
<evidence type="ECO:0000256" key="2">
    <source>
        <dbReference type="ARBA" id="ARBA00022723"/>
    </source>
</evidence>
<dbReference type="OrthoDB" id="2843at2759"/>
<dbReference type="GeneID" id="94346911"/>
<proteinExistence type="inferred from homology"/>
<evidence type="ECO:0000313" key="7">
    <source>
        <dbReference type="Proteomes" id="UP000294530"/>
    </source>
</evidence>
<evidence type="ECO:0000256" key="5">
    <source>
        <dbReference type="RuleBase" id="RU000461"/>
    </source>
</evidence>
<keyword evidence="3 5" id="KW-0560">Oxidoreductase</keyword>
<keyword evidence="5" id="KW-0349">Heme</keyword>
<dbReference type="GO" id="GO:0004497">
    <property type="term" value="F:monooxygenase activity"/>
    <property type="evidence" value="ECO:0007669"/>
    <property type="project" value="UniProtKB-KW"/>
</dbReference>
<evidence type="ECO:0000313" key="6">
    <source>
        <dbReference type="EMBL" id="TDH71946.1"/>
    </source>
</evidence>
<keyword evidence="7" id="KW-1185">Reference proteome</keyword>
<dbReference type="Gene3D" id="1.10.630.10">
    <property type="entry name" value="Cytochrome P450"/>
    <property type="match status" value="1"/>
</dbReference>
<dbReference type="RefSeq" id="XP_067821445.1">
    <property type="nucleotide sequence ID" value="XM_067961240.1"/>
</dbReference>
<comment type="caution">
    <text evidence="6">The sequence shown here is derived from an EMBL/GenBank/DDBJ whole genome shotgun (WGS) entry which is preliminary data.</text>
</comment>
<dbReference type="SUPFAM" id="SSF48264">
    <property type="entry name" value="Cytochrome P450"/>
    <property type="match status" value="1"/>
</dbReference>
<dbReference type="PROSITE" id="PS00086">
    <property type="entry name" value="CYTOCHROME_P450"/>
    <property type="match status" value="1"/>
</dbReference>
<dbReference type="EMBL" id="SHOA02000038">
    <property type="protein sequence ID" value="TDH71946.1"/>
    <property type="molecule type" value="Genomic_DNA"/>
</dbReference>
<evidence type="ECO:0000256" key="4">
    <source>
        <dbReference type="ARBA" id="ARBA00023004"/>
    </source>
</evidence>
<dbReference type="KEGG" id="blac:94346911"/>
<dbReference type="GO" id="GO:0020037">
    <property type="term" value="F:heme binding"/>
    <property type="evidence" value="ECO:0007669"/>
    <property type="project" value="InterPro"/>
</dbReference>
<dbReference type="InterPro" id="IPR017972">
    <property type="entry name" value="Cyt_P450_CS"/>
</dbReference>
<keyword evidence="2 5" id="KW-0479">Metal-binding</keyword>
<gene>
    <name evidence="6" type="ORF">CCR75_003143</name>
</gene>
<evidence type="ECO:0000256" key="3">
    <source>
        <dbReference type="ARBA" id="ARBA00023002"/>
    </source>
</evidence>
<sequence length="101" mass="11337">MSSVWGDDAAEYNPDRWIDAESGKMKQMNSFQFITFGGGPHQCVGMRFAMLEMQTVIAVLFSRFNIKTVEDPFKITYDYSVTLPVKGSLECTIHEASAPAF</sequence>
<keyword evidence="5" id="KW-0503">Monooxygenase</keyword>
<dbReference type="Pfam" id="PF00067">
    <property type="entry name" value="p450"/>
    <property type="match status" value="1"/>
</dbReference>
<dbReference type="GO" id="GO:0016705">
    <property type="term" value="F:oxidoreductase activity, acting on paired donors, with incorporation or reduction of molecular oxygen"/>
    <property type="evidence" value="ECO:0007669"/>
    <property type="project" value="InterPro"/>
</dbReference>
<dbReference type="PANTHER" id="PTHR24296">
    <property type="entry name" value="CYTOCHROME P450"/>
    <property type="match status" value="1"/>
</dbReference>
<accession>A0A976IHL3</accession>
<dbReference type="GO" id="GO:0006629">
    <property type="term" value="P:lipid metabolic process"/>
    <property type="evidence" value="ECO:0007669"/>
    <property type="project" value="UniProtKB-ARBA"/>
</dbReference>
<dbReference type="InterPro" id="IPR001128">
    <property type="entry name" value="Cyt_P450"/>
</dbReference>
<organism evidence="6 7">
    <name type="scientific">Bremia lactucae</name>
    <name type="common">Lettuce downy mildew</name>
    <dbReference type="NCBI Taxonomy" id="4779"/>
    <lineage>
        <taxon>Eukaryota</taxon>
        <taxon>Sar</taxon>
        <taxon>Stramenopiles</taxon>
        <taxon>Oomycota</taxon>
        <taxon>Peronosporomycetes</taxon>
        <taxon>Peronosporales</taxon>
        <taxon>Peronosporaceae</taxon>
        <taxon>Bremia</taxon>
    </lineage>
</organism>
<comment type="similarity">
    <text evidence="1 5">Belongs to the cytochrome P450 family.</text>
</comment>
<evidence type="ECO:0000256" key="1">
    <source>
        <dbReference type="ARBA" id="ARBA00010617"/>
    </source>
</evidence>
<keyword evidence="4 5" id="KW-0408">Iron</keyword>
<protein>
    <recommendedName>
        <fullName evidence="8">Cytochrome P450</fullName>
    </recommendedName>
</protein>
<dbReference type="InterPro" id="IPR036396">
    <property type="entry name" value="Cyt_P450_sf"/>
</dbReference>
<dbReference type="GO" id="GO:0005506">
    <property type="term" value="F:iron ion binding"/>
    <property type="evidence" value="ECO:0007669"/>
    <property type="project" value="InterPro"/>
</dbReference>